<evidence type="ECO:0000313" key="2">
    <source>
        <dbReference type="EMBL" id="CAK9135400.1"/>
    </source>
</evidence>
<gene>
    <name evidence="2" type="ORF">ILEXP_LOCUS2345</name>
</gene>
<comment type="caution">
    <text evidence="2">The sequence shown here is derived from an EMBL/GenBank/DDBJ whole genome shotgun (WGS) entry which is preliminary data.</text>
</comment>
<sequence>MTSDSILLEDFGQKVDLTRRIREVLLNYPEGITVLKELIQNADDASATKVCLCLDRRVHGTESLLSPKVAQWQGPALLAYNNAVFTEDDFVSISRIGGSSKHGQAWKTGRFGVGFNSVYHLTDLPSFVSGKYVVLFDPQGVFLPNISHANPGKRIEYVSSSAITVYSDQFFPYCAFGCDMKSPFHGTLFRFPLRNADQAASSQLSKQAYSEDDVFSMFSQLYEEGVFSLLFLKSIISIEMYVWDDAVPLPRKMYSCSINSATDDTIWHRQALLRLSKSTNSTDCEMDAFRLDFLSEAVTGNQSEKRSATFFMVQTMASATSRIGSFAAAASKDFEIHLLPWASVAACISDDASNVICNIFVTVALLPHPTPPTTAKLHKYMHIILLACWSVGAYGRN</sequence>
<protein>
    <recommendedName>
        <fullName evidence="1">Sacsin/Nov domain-containing protein</fullName>
    </recommendedName>
</protein>
<dbReference type="Gene3D" id="3.30.565.10">
    <property type="entry name" value="Histidine kinase-like ATPase, C-terminal domain"/>
    <property type="match status" value="1"/>
</dbReference>
<dbReference type="AlphaFoldDB" id="A0ABC8QSB8"/>
<accession>A0ABC8QSB8</accession>
<organism evidence="2 3">
    <name type="scientific">Ilex paraguariensis</name>
    <name type="common">yerba mate</name>
    <dbReference type="NCBI Taxonomy" id="185542"/>
    <lineage>
        <taxon>Eukaryota</taxon>
        <taxon>Viridiplantae</taxon>
        <taxon>Streptophyta</taxon>
        <taxon>Embryophyta</taxon>
        <taxon>Tracheophyta</taxon>
        <taxon>Spermatophyta</taxon>
        <taxon>Magnoliopsida</taxon>
        <taxon>eudicotyledons</taxon>
        <taxon>Gunneridae</taxon>
        <taxon>Pentapetalae</taxon>
        <taxon>asterids</taxon>
        <taxon>campanulids</taxon>
        <taxon>Aquifoliales</taxon>
        <taxon>Aquifoliaceae</taxon>
        <taxon>Ilex</taxon>
    </lineage>
</organism>
<name>A0ABC8QSB8_9AQUA</name>
<dbReference type="Pfam" id="PF25794">
    <property type="entry name" value="SACS"/>
    <property type="match status" value="1"/>
</dbReference>
<dbReference type="EMBL" id="CAUOFW020000706">
    <property type="protein sequence ID" value="CAK9135400.1"/>
    <property type="molecule type" value="Genomic_DNA"/>
</dbReference>
<proteinExistence type="predicted"/>
<dbReference type="InterPro" id="IPR036890">
    <property type="entry name" value="HATPase_C_sf"/>
</dbReference>
<reference evidence="2 3" key="1">
    <citation type="submission" date="2024-02" db="EMBL/GenBank/DDBJ databases">
        <authorList>
            <person name="Vignale AGUSTIN F."/>
            <person name="Sosa J E."/>
            <person name="Modenutti C."/>
        </authorList>
    </citation>
    <scope>NUCLEOTIDE SEQUENCE [LARGE SCALE GENOMIC DNA]</scope>
</reference>
<dbReference type="InterPro" id="IPR058210">
    <property type="entry name" value="SACS/Nov_dom"/>
</dbReference>
<dbReference type="PANTHER" id="PTHR15600:SF42">
    <property type="entry name" value="SACSIN"/>
    <property type="match status" value="1"/>
</dbReference>
<dbReference type="Proteomes" id="UP001642360">
    <property type="component" value="Unassembled WGS sequence"/>
</dbReference>
<dbReference type="InterPro" id="IPR052972">
    <property type="entry name" value="Sacsin_chaperone_reg"/>
</dbReference>
<dbReference type="NCBIfam" id="NF047352">
    <property type="entry name" value="P_loop_sacsin"/>
    <property type="match status" value="1"/>
</dbReference>
<dbReference type="SUPFAM" id="SSF55874">
    <property type="entry name" value="ATPase domain of HSP90 chaperone/DNA topoisomerase II/histidine kinase"/>
    <property type="match status" value="1"/>
</dbReference>
<feature type="domain" description="Sacsin/Nov" evidence="1">
    <location>
        <begin position="15"/>
        <end position="251"/>
    </location>
</feature>
<evidence type="ECO:0000313" key="3">
    <source>
        <dbReference type="Proteomes" id="UP001642360"/>
    </source>
</evidence>
<keyword evidence="3" id="KW-1185">Reference proteome</keyword>
<dbReference type="PANTHER" id="PTHR15600">
    <property type="entry name" value="SACSIN"/>
    <property type="match status" value="1"/>
</dbReference>
<evidence type="ECO:0000259" key="1">
    <source>
        <dbReference type="Pfam" id="PF25794"/>
    </source>
</evidence>